<dbReference type="GO" id="GO:0005737">
    <property type="term" value="C:cytoplasm"/>
    <property type="evidence" value="ECO:0007669"/>
    <property type="project" value="TreeGrafter"/>
</dbReference>
<gene>
    <name evidence="7" type="ORF">EQP59_10405</name>
</gene>
<dbReference type="InterPro" id="IPR012340">
    <property type="entry name" value="NA-bd_OB-fold"/>
</dbReference>
<evidence type="ECO:0000256" key="3">
    <source>
        <dbReference type="ARBA" id="ARBA00022801"/>
    </source>
</evidence>
<keyword evidence="3" id="KW-0378">Hydrolase</keyword>
<keyword evidence="2" id="KW-0479">Metal-binding</keyword>
<evidence type="ECO:0000313" key="7">
    <source>
        <dbReference type="EMBL" id="QAR31720.1"/>
    </source>
</evidence>
<dbReference type="PANTHER" id="PTHR30001:SF0">
    <property type="entry name" value="RIBONUCLEASE G"/>
    <property type="match status" value="1"/>
</dbReference>
<protein>
    <submittedName>
        <fullName evidence="7">Rne/Rng family ribonuclease</fullName>
    </submittedName>
</protein>
<dbReference type="GO" id="GO:0016787">
    <property type="term" value="F:hydrolase activity"/>
    <property type="evidence" value="ECO:0007669"/>
    <property type="project" value="UniProtKB-KW"/>
</dbReference>
<comment type="cofactor">
    <cofactor evidence="1">
        <name>Mg(2+)</name>
        <dbReference type="ChEBI" id="CHEBI:18420"/>
    </cofactor>
</comment>
<reference evidence="7 8" key="1">
    <citation type="submission" date="2019-01" db="EMBL/GenBank/DDBJ databases">
        <title>Whole Genome of Ornithobacterium rhinotracheale FARPER-174b.</title>
        <authorList>
            <person name="Tataje-Lavanda L.A."/>
            <person name="Montalvan A."/>
            <person name="Montesinos R."/>
            <person name="Zimic M."/>
            <person name="Fernandez-Sanchez M."/>
            <person name="Fernandez-Diaz M."/>
        </authorList>
    </citation>
    <scope>NUCLEOTIDE SEQUENCE [LARGE SCALE GENOMIC DNA]</scope>
    <source>
        <strain evidence="7 8">FARPER-174b</strain>
    </source>
</reference>
<dbReference type="InterPro" id="IPR003029">
    <property type="entry name" value="S1_domain"/>
</dbReference>
<evidence type="ECO:0000256" key="4">
    <source>
        <dbReference type="ARBA" id="ARBA00022842"/>
    </source>
</evidence>
<dbReference type="InterPro" id="IPR019307">
    <property type="entry name" value="RNA-bd_AU-1/RNase_E/G"/>
</dbReference>
<dbReference type="AlphaFoldDB" id="A0A3R5X0T3"/>
<dbReference type="GO" id="GO:0004540">
    <property type="term" value="F:RNA nuclease activity"/>
    <property type="evidence" value="ECO:0007669"/>
    <property type="project" value="InterPro"/>
</dbReference>
<dbReference type="InterPro" id="IPR004659">
    <property type="entry name" value="RNase_E/G"/>
</dbReference>
<dbReference type="Proteomes" id="UP000287701">
    <property type="component" value="Chromosome"/>
</dbReference>
<keyword evidence="5" id="KW-0694">RNA-binding</keyword>
<dbReference type="GO" id="GO:0046872">
    <property type="term" value="F:metal ion binding"/>
    <property type="evidence" value="ECO:0007669"/>
    <property type="project" value="UniProtKB-KW"/>
</dbReference>
<dbReference type="NCBIfam" id="TIGR00757">
    <property type="entry name" value="RNaseEG"/>
    <property type="match status" value="1"/>
</dbReference>
<dbReference type="Gene3D" id="2.40.50.140">
    <property type="entry name" value="Nucleic acid-binding proteins"/>
    <property type="match status" value="1"/>
</dbReference>
<dbReference type="RefSeq" id="WP_128502159.1">
    <property type="nucleotide sequence ID" value="NZ_CP035107.1"/>
</dbReference>
<dbReference type="GO" id="GO:0006364">
    <property type="term" value="P:rRNA processing"/>
    <property type="evidence" value="ECO:0007669"/>
    <property type="project" value="TreeGrafter"/>
</dbReference>
<evidence type="ECO:0000256" key="1">
    <source>
        <dbReference type="ARBA" id="ARBA00001946"/>
    </source>
</evidence>
<dbReference type="EMBL" id="CP035107">
    <property type="protein sequence ID" value="QAR31720.1"/>
    <property type="molecule type" value="Genomic_DNA"/>
</dbReference>
<dbReference type="Pfam" id="PF10150">
    <property type="entry name" value="RNase_E_G"/>
    <property type="match status" value="1"/>
</dbReference>
<evidence type="ECO:0000313" key="8">
    <source>
        <dbReference type="Proteomes" id="UP000287701"/>
    </source>
</evidence>
<organism evidence="7 8">
    <name type="scientific">Ornithobacterium rhinotracheale</name>
    <dbReference type="NCBI Taxonomy" id="28251"/>
    <lineage>
        <taxon>Bacteria</taxon>
        <taxon>Pseudomonadati</taxon>
        <taxon>Bacteroidota</taxon>
        <taxon>Flavobacteriia</taxon>
        <taxon>Flavobacteriales</taxon>
        <taxon>Weeksellaceae</taxon>
        <taxon>Ornithobacterium</taxon>
    </lineage>
</organism>
<evidence type="ECO:0000256" key="2">
    <source>
        <dbReference type="ARBA" id="ARBA00022723"/>
    </source>
</evidence>
<evidence type="ECO:0000259" key="6">
    <source>
        <dbReference type="SMART" id="SM00316"/>
    </source>
</evidence>
<feature type="domain" description="S1 motif" evidence="6">
    <location>
        <begin position="37"/>
        <end position="141"/>
    </location>
</feature>
<sequence length="520" mass="59713">MNKELIISSSGEVVKIAMLEEGRLMEFHQEKVNQRYNVGDIYLAKIKKLAPGMNAAFVTVGSEKDAFLHYHDLGAEVQSMLSYIKAVRSSKYKTHLLKDFPIEKEIDKNGKIEDVIQPGQNILVQIAKEPISTKGPRVTSEISIAGRYLVLVPFSDRVSVSQKIKEKTERDRLTMLVESIKPEGFGVIIRTVAEYKKVAELHQDLEDLVQKWKGIYNNLRAKKLPKRVHSELSRASGILRDKFSEDFVKIYCDDEELLEEIKDFLSVIAPGKEGILELYQKQTPILEFYNVEKQIKTSFGTHVNIPKSKGAYLVIEHTEALHVIDVNSGNIKAVKETQEQNALNVNMQAATEIARQLRLRDMGGIIVVDFIDMREAKNRRKFYDFFKEEMKKDGAKHKVLPPSKFGLVQITRQRVRPEVNIKTYEENPNKNGEEVEAPIAIIERIEARIKAIAEAGKAKKITIHMHPFVAAYLKQGIPSIRKKWAWKYRLPIKIMPRDSFRYLELHITDENQNEIYQESN</sequence>
<dbReference type="CDD" id="cd04453">
    <property type="entry name" value="S1_RNase_E"/>
    <property type="match status" value="1"/>
</dbReference>
<dbReference type="SUPFAM" id="SSF50249">
    <property type="entry name" value="Nucleic acid-binding proteins"/>
    <property type="match status" value="1"/>
</dbReference>
<keyword evidence="4" id="KW-0460">Magnesium</keyword>
<proteinExistence type="predicted"/>
<dbReference type="OrthoDB" id="9804278at2"/>
<evidence type="ECO:0000256" key="5">
    <source>
        <dbReference type="ARBA" id="ARBA00022884"/>
    </source>
</evidence>
<name>A0A3R5X0T3_ORNRH</name>
<accession>A0A3R5X0T3</accession>
<dbReference type="GO" id="GO:0003723">
    <property type="term" value="F:RNA binding"/>
    <property type="evidence" value="ECO:0007669"/>
    <property type="project" value="UniProtKB-KW"/>
</dbReference>
<dbReference type="SMART" id="SM00316">
    <property type="entry name" value="S1"/>
    <property type="match status" value="1"/>
</dbReference>
<dbReference type="PANTHER" id="PTHR30001">
    <property type="entry name" value="RIBONUCLEASE"/>
    <property type="match status" value="1"/>
</dbReference>